<evidence type="ECO:0000313" key="2">
    <source>
        <dbReference type="Proteomes" id="UP000663882"/>
    </source>
</evidence>
<accession>A0A814UTW0</accession>
<comment type="caution">
    <text evidence="1">The sequence shown here is derived from an EMBL/GenBank/DDBJ whole genome shotgun (WGS) entry which is preliminary data.</text>
</comment>
<organism evidence="1 2">
    <name type="scientific">Rotaria sordida</name>
    <dbReference type="NCBI Taxonomy" id="392033"/>
    <lineage>
        <taxon>Eukaryota</taxon>
        <taxon>Metazoa</taxon>
        <taxon>Spiralia</taxon>
        <taxon>Gnathifera</taxon>
        <taxon>Rotifera</taxon>
        <taxon>Eurotatoria</taxon>
        <taxon>Bdelloidea</taxon>
        <taxon>Philodinida</taxon>
        <taxon>Philodinidae</taxon>
        <taxon>Rotaria</taxon>
    </lineage>
</organism>
<dbReference type="Proteomes" id="UP000663882">
    <property type="component" value="Unassembled WGS sequence"/>
</dbReference>
<dbReference type="OrthoDB" id="10026544at2759"/>
<dbReference type="EMBL" id="CAJNOO010001629">
    <property type="protein sequence ID" value="CAF1180065.1"/>
    <property type="molecule type" value="Genomic_DNA"/>
</dbReference>
<dbReference type="AlphaFoldDB" id="A0A814UTW0"/>
<name>A0A814UTW0_9BILA</name>
<sequence length="597" mass="66826">MSNRSFCGSNKFLQNYRPRNSTYDYDRCKLPAINNGITTMSNMNSSICKSPLIRSCVPQINENCSTQYSNLYKNNCNTGITNNLSTQINCTPSGPAIYNARTPSYNNCKINCPSRGSASLQTFSSPLSTSTMYNDIQQAPVNRCWSSNQFIGCDKTNTTNTDLNKNSIIDQSNNCPQRSMISGSNGFNCSQSNLNICTGQKTIVRDRHLANEILQKAGISSNITSNDCLEVITDTPVTINDNVNCDPDPLCMKKPADCQECYEQSIVVRHLQPPRPPVPPPIIIRERCGPQPPPQPPIVIRQIPPRPSTPPPLIIRECPPPMPALQEPTIIEREVPPPPPPPRQVIVERLPTPPPKPRSIIFEKWLPYEEPEDRPCIVEKVTTNEIPPPKNLIIQYEALEPRIQSQCINEGISCVDPKQFVNDTPPNGNAEICYVDQLNNLPDHIKCQLSPQALAAIGIKNNNNNKEIPSNNPCVVRTNPPCFYQQQTRMGCPSIRPMSSRHSMMTNAYHSAKSSYSQLCNSSMYRQQQQQQQQPSNRILSTSSVCLPQCFNKYNTNILARPGNQGLTNITRGHYNPWATTYQVSYTNKARGMCRTR</sequence>
<proteinExistence type="predicted"/>
<protein>
    <submittedName>
        <fullName evidence="1">Uncharacterized protein</fullName>
    </submittedName>
</protein>
<gene>
    <name evidence="1" type="ORF">RFH988_LOCUS23458</name>
</gene>
<evidence type="ECO:0000313" key="1">
    <source>
        <dbReference type="EMBL" id="CAF1180065.1"/>
    </source>
</evidence>
<reference evidence="1" key="1">
    <citation type="submission" date="2021-02" db="EMBL/GenBank/DDBJ databases">
        <authorList>
            <person name="Nowell W R."/>
        </authorList>
    </citation>
    <scope>NUCLEOTIDE SEQUENCE</scope>
</reference>